<evidence type="ECO:0000313" key="1">
    <source>
        <dbReference type="EMBL" id="MBP1040266.1"/>
    </source>
</evidence>
<keyword evidence="2" id="KW-1185">Reference proteome</keyword>
<name>A0A940PB98_9ENTE</name>
<comment type="caution">
    <text evidence="1">The sequence shown here is derived from an EMBL/GenBank/DDBJ whole genome shotgun (WGS) entry which is preliminary data.</text>
</comment>
<protein>
    <submittedName>
        <fullName evidence="1">Recombinase family protein</fullName>
    </submittedName>
</protein>
<dbReference type="EMBL" id="JAEEGA010000002">
    <property type="protein sequence ID" value="MBP1040266.1"/>
    <property type="molecule type" value="Genomic_DNA"/>
</dbReference>
<proteinExistence type="predicted"/>
<accession>A0A940PB98</accession>
<organism evidence="1 2">
    <name type="scientific">Vagococcus allomyrinae</name>
    <dbReference type="NCBI Taxonomy" id="2794353"/>
    <lineage>
        <taxon>Bacteria</taxon>
        <taxon>Bacillati</taxon>
        <taxon>Bacillota</taxon>
        <taxon>Bacilli</taxon>
        <taxon>Lactobacillales</taxon>
        <taxon>Enterococcaceae</taxon>
        <taxon>Vagococcus</taxon>
    </lineage>
</organism>
<reference evidence="1" key="1">
    <citation type="submission" date="2020-12" db="EMBL/GenBank/DDBJ databases">
        <title>Vagococcus allomyrinae sp. nov. and Enterococcus lavae sp. nov., isolated from the larvae of Allomyrina dichotoma.</title>
        <authorList>
            <person name="Lee S.D."/>
        </authorList>
    </citation>
    <scope>NUCLEOTIDE SEQUENCE</scope>
    <source>
        <strain evidence="1">BWB3-3</strain>
    </source>
</reference>
<sequence length="174" mass="20003">MIGYSYYLSTTDKQKLEAAGCERIVAGKKEWTELDSFKHFLAKYGHEEIVLISLESIGKKYTLLQLGAIITEIVEREISVQFIDLSLWEETELNHYYSVILALVERERAASRQRVMDGLKRVRKQGVPQGRPPVDQGIATSIRQCYERDRMSMRAIADKFNVSVGTVHKYSKEL</sequence>
<dbReference type="RefSeq" id="WP_209525158.1">
    <property type="nucleotide sequence ID" value="NZ_JAEEGA010000002.1"/>
</dbReference>
<dbReference type="Proteomes" id="UP000674938">
    <property type="component" value="Unassembled WGS sequence"/>
</dbReference>
<dbReference type="AlphaFoldDB" id="A0A940PB98"/>
<gene>
    <name evidence="1" type="ORF">I6N95_04485</name>
</gene>
<evidence type="ECO:0000313" key="2">
    <source>
        <dbReference type="Proteomes" id="UP000674938"/>
    </source>
</evidence>